<name>A0AAN8V4B2_9MAGN</name>
<dbReference type="EMBL" id="JBAMMX010000015">
    <property type="protein sequence ID" value="KAK6926394.1"/>
    <property type="molecule type" value="Genomic_DNA"/>
</dbReference>
<feature type="domain" description="Hydrophobic seed protein" evidence="2">
    <location>
        <begin position="62"/>
        <end position="139"/>
    </location>
</feature>
<sequence length="253" mass="26752">MAVSETSVSIALFLTLNLLFFCTVSSSDVMVCSESTSCPHPPKPKPVPVPPVSPPPHPGPVTCATDVLRLAVCKSLLNELKNGTAPAPLSTPCCSVLEPLVDMEAAICLCSAIKANILGVIFDWQTSFTMILGACGKVVSNLLATIVQEQAQGERNVKLKAQNISLNSSARQTAASKSTKPSIRLQQGVFGGVPILIFNKYSNTFAHTPSFRVSLGQVADLAVDGGGGGQALWLAETKEKKRRLRAIRRALVA</sequence>
<dbReference type="Gene3D" id="1.10.110.10">
    <property type="entry name" value="Plant lipid-transfer and hydrophobic proteins"/>
    <property type="match status" value="1"/>
</dbReference>
<dbReference type="SUPFAM" id="SSF47699">
    <property type="entry name" value="Bifunctional inhibitor/lipid-transfer protein/seed storage 2S albumin"/>
    <property type="match status" value="1"/>
</dbReference>
<dbReference type="InterPro" id="IPR051636">
    <property type="entry name" value="Plant_LTP/defense-related"/>
</dbReference>
<dbReference type="InterPro" id="IPR036312">
    <property type="entry name" value="Bifun_inhib/LTP/seed_sf"/>
</dbReference>
<evidence type="ECO:0000259" key="2">
    <source>
        <dbReference type="Pfam" id="PF14547"/>
    </source>
</evidence>
<evidence type="ECO:0000256" key="1">
    <source>
        <dbReference type="SAM" id="SignalP"/>
    </source>
</evidence>
<keyword evidence="4" id="KW-1185">Reference proteome</keyword>
<proteinExistence type="predicted"/>
<reference evidence="3 4" key="1">
    <citation type="submission" date="2023-12" db="EMBL/GenBank/DDBJ databases">
        <title>A high-quality genome assembly for Dillenia turbinata (Dilleniales).</title>
        <authorList>
            <person name="Chanderbali A."/>
        </authorList>
    </citation>
    <scope>NUCLEOTIDE SEQUENCE [LARGE SCALE GENOMIC DNA]</scope>
    <source>
        <strain evidence="3">LSX21</strain>
        <tissue evidence="3">Leaf</tissue>
    </source>
</reference>
<comment type="caution">
    <text evidence="3">The sequence shown here is derived from an EMBL/GenBank/DDBJ whole genome shotgun (WGS) entry which is preliminary data.</text>
</comment>
<gene>
    <name evidence="3" type="ORF">RJ641_008113</name>
</gene>
<feature type="signal peptide" evidence="1">
    <location>
        <begin position="1"/>
        <end position="26"/>
    </location>
</feature>
<accession>A0AAN8V4B2</accession>
<evidence type="ECO:0000313" key="4">
    <source>
        <dbReference type="Proteomes" id="UP001370490"/>
    </source>
</evidence>
<dbReference type="AlphaFoldDB" id="A0AAN8V4B2"/>
<dbReference type="Proteomes" id="UP001370490">
    <property type="component" value="Unassembled WGS sequence"/>
</dbReference>
<protein>
    <submittedName>
        <fullName evidence="3">Hydrophobic seed protein domain</fullName>
    </submittedName>
</protein>
<dbReference type="PANTHER" id="PTHR31731">
    <property type="match status" value="1"/>
</dbReference>
<keyword evidence="1" id="KW-0732">Signal</keyword>
<dbReference type="CDD" id="cd01958">
    <property type="entry name" value="HPS_like"/>
    <property type="match status" value="1"/>
</dbReference>
<feature type="chain" id="PRO_5042937045" evidence="1">
    <location>
        <begin position="27"/>
        <end position="253"/>
    </location>
</feature>
<evidence type="ECO:0000313" key="3">
    <source>
        <dbReference type="EMBL" id="KAK6926394.1"/>
    </source>
</evidence>
<dbReference type="InterPro" id="IPR027923">
    <property type="entry name" value="Hydrophob_seed_dom"/>
</dbReference>
<dbReference type="Pfam" id="PF14547">
    <property type="entry name" value="Hydrophob_seed"/>
    <property type="match status" value="1"/>
</dbReference>
<organism evidence="3 4">
    <name type="scientific">Dillenia turbinata</name>
    <dbReference type="NCBI Taxonomy" id="194707"/>
    <lineage>
        <taxon>Eukaryota</taxon>
        <taxon>Viridiplantae</taxon>
        <taxon>Streptophyta</taxon>
        <taxon>Embryophyta</taxon>
        <taxon>Tracheophyta</taxon>
        <taxon>Spermatophyta</taxon>
        <taxon>Magnoliopsida</taxon>
        <taxon>eudicotyledons</taxon>
        <taxon>Gunneridae</taxon>
        <taxon>Pentapetalae</taxon>
        <taxon>Dilleniales</taxon>
        <taxon>Dilleniaceae</taxon>
        <taxon>Dillenia</taxon>
    </lineage>
</organism>